<name>A0A2V2MYQ1_9EURY</name>
<protein>
    <recommendedName>
        <fullName evidence="3">DUF2111 domain-containing protein</fullName>
    </recommendedName>
</protein>
<dbReference type="AlphaFoldDB" id="A0A2V2MYQ1"/>
<dbReference type="EMBL" id="QGMY01000011">
    <property type="protein sequence ID" value="PWR70546.1"/>
    <property type="molecule type" value="Genomic_DNA"/>
</dbReference>
<proteinExistence type="predicted"/>
<evidence type="ECO:0000313" key="2">
    <source>
        <dbReference type="Proteomes" id="UP000245657"/>
    </source>
</evidence>
<evidence type="ECO:0000313" key="1">
    <source>
        <dbReference type="EMBL" id="PWR70546.1"/>
    </source>
</evidence>
<accession>A0A2V2MYQ1</accession>
<dbReference type="Proteomes" id="UP000245657">
    <property type="component" value="Unassembled WGS sequence"/>
</dbReference>
<evidence type="ECO:0008006" key="3">
    <source>
        <dbReference type="Google" id="ProtNLM"/>
    </source>
</evidence>
<comment type="caution">
    <text evidence="1">The sequence shown here is derived from an EMBL/GenBank/DDBJ whole genome shotgun (WGS) entry which is preliminary data.</text>
</comment>
<sequence>MDHYIISADATAEDLIPICLSIHEIVGRLPVTAKARNTPGVRIEEGVVIDRAYLGPVLDEVLSSNKVIKKTPKTGPYKGVPVIVAPVRDKSGDSIAAIGLVDITGIFDLATLMEHQTMILKQVCGKDPCPLPSEQINAKR</sequence>
<dbReference type="InterPro" id="IPR012029">
    <property type="entry name" value="UCP006557"/>
</dbReference>
<organism evidence="1 2">
    <name type="scientific">Methanospirillum lacunae</name>
    <dbReference type="NCBI Taxonomy" id="668570"/>
    <lineage>
        <taxon>Archaea</taxon>
        <taxon>Methanobacteriati</taxon>
        <taxon>Methanobacteriota</taxon>
        <taxon>Stenosarchaea group</taxon>
        <taxon>Methanomicrobia</taxon>
        <taxon>Methanomicrobiales</taxon>
        <taxon>Methanospirillaceae</taxon>
        <taxon>Methanospirillum</taxon>
    </lineage>
</organism>
<dbReference type="Pfam" id="PF09884">
    <property type="entry name" value="DUF2111"/>
    <property type="match status" value="1"/>
</dbReference>
<gene>
    <name evidence="1" type="ORF">DK846_14225</name>
</gene>
<dbReference type="PIRSF" id="PIRSF006557">
    <property type="entry name" value="UCP006557_sign"/>
    <property type="match status" value="1"/>
</dbReference>
<dbReference type="OrthoDB" id="3369at2157"/>
<dbReference type="RefSeq" id="WP_109969633.1">
    <property type="nucleotide sequence ID" value="NZ_CP176093.1"/>
</dbReference>
<reference evidence="1 2" key="1">
    <citation type="submission" date="2018-05" db="EMBL/GenBank/DDBJ databases">
        <title>Draft genome of Methanospirillum lacunae Ki8-1.</title>
        <authorList>
            <person name="Dueholm M.S."/>
            <person name="Nielsen P.H."/>
            <person name="Bakmann L.F."/>
            <person name="Otzen D.E."/>
        </authorList>
    </citation>
    <scope>NUCLEOTIDE SEQUENCE [LARGE SCALE GENOMIC DNA]</scope>
    <source>
        <strain evidence="1 2">Ki8-1</strain>
    </source>
</reference>
<dbReference type="GeneID" id="97547730"/>
<keyword evidence="2" id="KW-1185">Reference proteome</keyword>